<evidence type="ECO:0000256" key="6">
    <source>
        <dbReference type="ARBA" id="ARBA00022989"/>
    </source>
</evidence>
<reference evidence="10 11" key="1">
    <citation type="journal article" date="2007" name="Proc. Natl. Acad. Sci. U.S.A.">
        <title>The genome of Syntrophus aciditrophicus: life at the thermodynamic limit of microbial growth.</title>
        <authorList>
            <person name="McInerney M.J."/>
            <person name="Rohlin L."/>
            <person name="Mouttaki H."/>
            <person name="Kim U."/>
            <person name="Krupp R.S."/>
            <person name="Rios-Hernandez L."/>
            <person name="Sieber J."/>
            <person name="Struchtemeyer C.G."/>
            <person name="Bhattacharyya A."/>
            <person name="Campbell J.W."/>
            <person name="Gunsalus R.P."/>
        </authorList>
    </citation>
    <scope>NUCLEOTIDE SEQUENCE [LARGE SCALE GENOMIC DNA]</scope>
    <source>
        <strain evidence="10 11">SB</strain>
    </source>
</reference>
<feature type="transmembrane region" description="Helical" evidence="8">
    <location>
        <begin position="169"/>
        <end position="195"/>
    </location>
</feature>
<feature type="transmembrane region" description="Helical" evidence="8">
    <location>
        <begin position="222"/>
        <end position="251"/>
    </location>
</feature>
<dbReference type="InterPro" id="IPR000802">
    <property type="entry name" value="Arsenical_pump_ArsB"/>
</dbReference>
<dbReference type="OrthoDB" id="9765532at2"/>
<feature type="transmembrane region" description="Helical" evidence="8">
    <location>
        <begin position="58"/>
        <end position="77"/>
    </location>
</feature>
<sequence length="402" mass="43113">MITTGIILGLTLFVFAVGKSPVFRIDRAGAAIIGATATIAAGALSFDQAAQAIDHRTLVLLFSMMIISANLKLGGFFEKTGDFLLRAASSRRQLLMVIVMMSGLLSALCINDIVCLLLTPIVLTVCRRSGAPPLPHLLGVAMASNIGSAATLVGNPQNILIASISGMSFISYFLMAAPVAVVSLFVTYIVIAFIFRKHLEGRLEHGETESTEYNSYVVGKSLLALTLVLTGFLLSLDMAVTASIGAAYLLITRRVSPNRVYESVDFNLLVIFTGLFVIVGGVEHTGLMKWLIGKSPFIDFGNLAVFGAATVVLSNIFSNVPAVMLLKYFMPQQSSDVWWTALAIFSTIAGNLTITGSIANLIVAEIAKGERIRIGFWDYFKAGFPLTVVVSALSMLILWQIS</sequence>
<dbReference type="eggNOG" id="COG1055">
    <property type="taxonomic scope" value="Bacteria"/>
</dbReference>
<protein>
    <submittedName>
        <fullName evidence="10">Arsenical pump membrane protein</fullName>
    </submittedName>
</protein>
<name>Q2LW14_SYNAS</name>
<keyword evidence="4" id="KW-1003">Cell membrane</keyword>
<evidence type="ECO:0000313" key="11">
    <source>
        <dbReference type="Proteomes" id="UP000001933"/>
    </source>
</evidence>
<dbReference type="STRING" id="56780.SYN_01580"/>
<organism evidence="10 11">
    <name type="scientific">Syntrophus aciditrophicus (strain SB)</name>
    <dbReference type="NCBI Taxonomy" id="56780"/>
    <lineage>
        <taxon>Bacteria</taxon>
        <taxon>Pseudomonadati</taxon>
        <taxon>Thermodesulfobacteriota</taxon>
        <taxon>Syntrophia</taxon>
        <taxon>Syntrophales</taxon>
        <taxon>Syntrophaceae</taxon>
        <taxon>Syntrophus</taxon>
    </lineage>
</organism>
<keyword evidence="5 8" id="KW-0812">Transmembrane</keyword>
<dbReference type="AlphaFoldDB" id="Q2LW14"/>
<dbReference type="PRINTS" id="PR00758">
    <property type="entry name" value="ARSENICPUMP"/>
</dbReference>
<keyword evidence="7 8" id="KW-0472">Membrane</keyword>
<dbReference type="Pfam" id="PF03600">
    <property type="entry name" value="CitMHS"/>
    <property type="match status" value="1"/>
</dbReference>
<feature type="transmembrane region" description="Helical" evidence="8">
    <location>
        <begin position="97"/>
        <end position="125"/>
    </location>
</feature>
<comment type="similarity">
    <text evidence="2">Belongs to the CitM (TC 2.A.11) transporter family.</text>
</comment>
<evidence type="ECO:0000256" key="4">
    <source>
        <dbReference type="ARBA" id="ARBA00022475"/>
    </source>
</evidence>
<evidence type="ECO:0000256" key="3">
    <source>
        <dbReference type="ARBA" id="ARBA00022448"/>
    </source>
</evidence>
<dbReference type="InParanoid" id="Q2LW14"/>
<feature type="transmembrane region" description="Helical" evidence="8">
    <location>
        <begin position="266"/>
        <end position="285"/>
    </location>
</feature>
<dbReference type="FunCoup" id="Q2LW14">
    <property type="interactions" value="33"/>
</dbReference>
<keyword evidence="3" id="KW-0813">Transport</keyword>
<dbReference type="InterPro" id="IPR004680">
    <property type="entry name" value="Cit_transptr-like_dom"/>
</dbReference>
<evidence type="ECO:0000256" key="2">
    <source>
        <dbReference type="ARBA" id="ARBA00009843"/>
    </source>
</evidence>
<feature type="transmembrane region" description="Helical" evidence="8">
    <location>
        <begin position="383"/>
        <end position="401"/>
    </location>
</feature>
<feature type="domain" description="Citrate transporter-like" evidence="9">
    <location>
        <begin position="14"/>
        <end position="327"/>
    </location>
</feature>
<dbReference type="HOGENOM" id="CLU_011920_3_0_7"/>
<evidence type="ECO:0000256" key="7">
    <source>
        <dbReference type="ARBA" id="ARBA00023136"/>
    </source>
</evidence>
<evidence type="ECO:0000256" key="1">
    <source>
        <dbReference type="ARBA" id="ARBA00004651"/>
    </source>
</evidence>
<keyword evidence="11" id="KW-1185">Reference proteome</keyword>
<comment type="subcellular location">
    <subcellularLocation>
        <location evidence="1">Cell membrane</location>
        <topology evidence="1">Multi-pass membrane protein</topology>
    </subcellularLocation>
</comment>
<dbReference type="KEGG" id="sat:SYN_01580"/>
<dbReference type="PANTHER" id="PTHR43302:SF5">
    <property type="entry name" value="TRANSPORTER ARSB-RELATED"/>
    <property type="match status" value="1"/>
</dbReference>
<evidence type="ECO:0000256" key="8">
    <source>
        <dbReference type="SAM" id="Phobius"/>
    </source>
</evidence>
<evidence type="ECO:0000259" key="9">
    <source>
        <dbReference type="Pfam" id="PF03600"/>
    </source>
</evidence>
<dbReference type="GO" id="GO:0005886">
    <property type="term" value="C:plasma membrane"/>
    <property type="evidence" value="ECO:0007669"/>
    <property type="project" value="UniProtKB-SubCell"/>
</dbReference>
<dbReference type="GO" id="GO:0015105">
    <property type="term" value="F:arsenite transmembrane transporter activity"/>
    <property type="evidence" value="ECO:0007669"/>
    <property type="project" value="InterPro"/>
</dbReference>
<gene>
    <name evidence="10" type="ORF">SYN_01580</name>
</gene>
<accession>Q2LW14</accession>
<keyword evidence="6 8" id="KW-1133">Transmembrane helix</keyword>
<feature type="transmembrane region" description="Helical" evidence="8">
    <location>
        <begin position="297"/>
        <end position="317"/>
    </location>
</feature>
<proteinExistence type="inferred from homology"/>
<dbReference type="PANTHER" id="PTHR43302">
    <property type="entry name" value="TRANSPORTER ARSB-RELATED"/>
    <property type="match status" value="1"/>
</dbReference>
<feature type="transmembrane region" description="Helical" evidence="8">
    <location>
        <begin position="28"/>
        <end position="46"/>
    </location>
</feature>
<evidence type="ECO:0000256" key="5">
    <source>
        <dbReference type="ARBA" id="ARBA00022692"/>
    </source>
</evidence>
<dbReference type="EMBL" id="CP000252">
    <property type="protein sequence ID" value="ABC78275.1"/>
    <property type="molecule type" value="Genomic_DNA"/>
</dbReference>
<evidence type="ECO:0000313" key="10">
    <source>
        <dbReference type="EMBL" id="ABC78275.1"/>
    </source>
</evidence>
<dbReference type="RefSeq" id="WP_011418294.1">
    <property type="nucleotide sequence ID" value="NC_007759.1"/>
</dbReference>
<feature type="transmembrane region" description="Helical" evidence="8">
    <location>
        <begin position="337"/>
        <end position="363"/>
    </location>
</feature>
<dbReference type="Proteomes" id="UP000001933">
    <property type="component" value="Chromosome"/>
</dbReference>
<dbReference type="CDD" id="cd01117">
    <property type="entry name" value="YbiR_permease"/>
    <property type="match status" value="1"/>
</dbReference>